<evidence type="ECO:0000256" key="6">
    <source>
        <dbReference type="SAM" id="MobiDB-lite"/>
    </source>
</evidence>
<evidence type="ECO:0000256" key="2">
    <source>
        <dbReference type="ARBA" id="ARBA00022598"/>
    </source>
</evidence>
<dbReference type="PROSITE" id="PS00333">
    <property type="entry name" value="DNA_LIGASE_A2"/>
    <property type="match status" value="1"/>
</dbReference>
<keyword evidence="2" id="KW-0436">Ligase</keyword>
<dbReference type="GO" id="GO:0006260">
    <property type="term" value="P:DNA replication"/>
    <property type="evidence" value="ECO:0007669"/>
    <property type="project" value="UniProtKB-KW"/>
</dbReference>
<dbReference type="SUPFAM" id="SSF56091">
    <property type="entry name" value="DNA ligase/mRNA capping enzyme, catalytic domain"/>
    <property type="match status" value="1"/>
</dbReference>
<evidence type="ECO:0000256" key="1">
    <source>
        <dbReference type="ARBA" id="ARBA00001968"/>
    </source>
</evidence>
<name>A0A0C2WHM6_AMAMK</name>
<dbReference type="STRING" id="946122.A0A0C2WHM6"/>
<dbReference type="HOGENOM" id="CLU_131031_0_0_1"/>
<evidence type="ECO:0000313" key="8">
    <source>
        <dbReference type="EMBL" id="KIL60977.1"/>
    </source>
</evidence>
<dbReference type="Gene3D" id="2.40.50.140">
    <property type="entry name" value="Nucleic acid-binding proteins"/>
    <property type="match status" value="1"/>
</dbReference>
<reference evidence="8 9" key="1">
    <citation type="submission" date="2014-04" db="EMBL/GenBank/DDBJ databases">
        <title>Evolutionary Origins and Diversification of the Mycorrhizal Mutualists.</title>
        <authorList>
            <consortium name="DOE Joint Genome Institute"/>
            <consortium name="Mycorrhizal Genomics Consortium"/>
            <person name="Kohler A."/>
            <person name="Kuo A."/>
            <person name="Nagy L.G."/>
            <person name="Floudas D."/>
            <person name="Copeland A."/>
            <person name="Barry K.W."/>
            <person name="Cichocki N."/>
            <person name="Veneault-Fourrey C."/>
            <person name="LaButti K."/>
            <person name="Lindquist E.A."/>
            <person name="Lipzen A."/>
            <person name="Lundell T."/>
            <person name="Morin E."/>
            <person name="Murat C."/>
            <person name="Riley R."/>
            <person name="Ohm R."/>
            <person name="Sun H."/>
            <person name="Tunlid A."/>
            <person name="Henrissat B."/>
            <person name="Grigoriev I.V."/>
            <person name="Hibbett D.S."/>
            <person name="Martin F."/>
        </authorList>
    </citation>
    <scope>NUCLEOTIDE SEQUENCE [LARGE SCALE GENOMIC DNA]</scope>
    <source>
        <strain evidence="8 9">Koide BX008</strain>
    </source>
</reference>
<evidence type="ECO:0000256" key="4">
    <source>
        <dbReference type="ARBA" id="ARBA00022763"/>
    </source>
</evidence>
<dbReference type="InParanoid" id="A0A0C2WHM6"/>
<dbReference type="OrthoDB" id="411785at2759"/>
<keyword evidence="4" id="KW-0227">DNA damage</keyword>
<dbReference type="CDD" id="cd08041">
    <property type="entry name" value="OBF_kDNA_ligase_like"/>
    <property type="match status" value="1"/>
</dbReference>
<feature type="region of interest" description="Disordered" evidence="6">
    <location>
        <begin position="156"/>
        <end position="175"/>
    </location>
</feature>
<comment type="cofactor">
    <cofactor evidence="1">
        <name>a divalent metal cation</name>
        <dbReference type="ChEBI" id="CHEBI:60240"/>
    </cofactor>
</comment>
<evidence type="ECO:0000313" key="9">
    <source>
        <dbReference type="Proteomes" id="UP000054549"/>
    </source>
</evidence>
<feature type="domain" description="ATP-dependent DNA ligase family profile" evidence="7">
    <location>
        <begin position="1"/>
        <end position="78"/>
    </location>
</feature>
<dbReference type="InterPro" id="IPR050326">
    <property type="entry name" value="NAD_dep_DNA_ligaseB"/>
</dbReference>
<dbReference type="Proteomes" id="UP000054549">
    <property type="component" value="Unassembled WGS sequence"/>
</dbReference>
<dbReference type="InterPro" id="IPR029319">
    <property type="entry name" value="DNA_ligase_OB"/>
</dbReference>
<dbReference type="InterPro" id="IPR012340">
    <property type="entry name" value="NA-bd_OB-fold"/>
</dbReference>
<dbReference type="Gene3D" id="3.30.1490.70">
    <property type="match status" value="1"/>
</dbReference>
<dbReference type="EMBL" id="KN818290">
    <property type="protein sequence ID" value="KIL60977.1"/>
    <property type="molecule type" value="Genomic_DNA"/>
</dbReference>
<proteinExistence type="predicted"/>
<sequence>MANKPFEKRMECLRKMFGPKGTHAAPHIIVVDQIKARGKKHVLEQLKAVETLGGEGLMLRKPRSLYEGWRSDTLLKVKTFHDAEAIVTGYLPGRGKHEGATGALKCKMASGREFSVGSGLSDKQRHKPPKIGSIIVYRFQEITRDGAPRFPTFVGEAIDKTEPKDADIPGDAKDT</sequence>
<dbReference type="GO" id="GO:0005524">
    <property type="term" value="F:ATP binding"/>
    <property type="evidence" value="ECO:0007669"/>
    <property type="project" value="InterPro"/>
</dbReference>
<dbReference type="SUPFAM" id="SSF50249">
    <property type="entry name" value="Nucleic acid-binding proteins"/>
    <property type="match status" value="1"/>
</dbReference>
<dbReference type="GO" id="GO:0006281">
    <property type="term" value="P:DNA repair"/>
    <property type="evidence" value="ECO:0007669"/>
    <property type="project" value="UniProtKB-KW"/>
</dbReference>
<evidence type="ECO:0000256" key="3">
    <source>
        <dbReference type="ARBA" id="ARBA00022705"/>
    </source>
</evidence>
<keyword evidence="3" id="KW-0235">DNA replication</keyword>
<evidence type="ECO:0000256" key="5">
    <source>
        <dbReference type="ARBA" id="ARBA00023204"/>
    </source>
</evidence>
<dbReference type="PROSITE" id="PS50160">
    <property type="entry name" value="DNA_LIGASE_A3"/>
    <property type="match status" value="1"/>
</dbReference>
<protein>
    <recommendedName>
        <fullName evidence="7">ATP-dependent DNA ligase family profile domain-containing protein</fullName>
    </recommendedName>
</protein>
<organism evidence="8 9">
    <name type="scientific">Amanita muscaria (strain Koide BX008)</name>
    <dbReference type="NCBI Taxonomy" id="946122"/>
    <lineage>
        <taxon>Eukaryota</taxon>
        <taxon>Fungi</taxon>
        <taxon>Dikarya</taxon>
        <taxon>Basidiomycota</taxon>
        <taxon>Agaricomycotina</taxon>
        <taxon>Agaricomycetes</taxon>
        <taxon>Agaricomycetidae</taxon>
        <taxon>Agaricales</taxon>
        <taxon>Pluteineae</taxon>
        <taxon>Amanitaceae</taxon>
        <taxon>Amanita</taxon>
    </lineage>
</organism>
<dbReference type="PANTHER" id="PTHR47810">
    <property type="entry name" value="DNA LIGASE"/>
    <property type="match status" value="1"/>
</dbReference>
<dbReference type="GO" id="GO:0003910">
    <property type="term" value="F:DNA ligase (ATP) activity"/>
    <property type="evidence" value="ECO:0007669"/>
    <property type="project" value="InterPro"/>
</dbReference>
<dbReference type="InterPro" id="IPR016059">
    <property type="entry name" value="DNA_ligase_ATP-dep_CS"/>
</dbReference>
<gene>
    <name evidence="8" type="ORF">M378DRAFT_167481</name>
</gene>
<keyword evidence="5" id="KW-0234">DNA repair</keyword>
<dbReference type="AlphaFoldDB" id="A0A0C2WHM6"/>
<accession>A0A0C2WHM6</accession>
<dbReference type="GO" id="GO:0006310">
    <property type="term" value="P:DNA recombination"/>
    <property type="evidence" value="ECO:0007669"/>
    <property type="project" value="InterPro"/>
</dbReference>
<feature type="compositionally biased region" description="Basic and acidic residues" evidence="6">
    <location>
        <begin position="157"/>
        <end position="175"/>
    </location>
</feature>
<keyword evidence="9" id="KW-1185">Reference proteome</keyword>
<evidence type="ECO:0000259" key="7">
    <source>
        <dbReference type="PROSITE" id="PS50160"/>
    </source>
</evidence>
<dbReference type="PANTHER" id="PTHR47810:SF1">
    <property type="entry name" value="DNA LIGASE B"/>
    <property type="match status" value="1"/>
</dbReference>
<dbReference type="Pfam" id="PF14743">
    <property type="entry name" value="DNA_ligase_OB_2"/>
    <property type="match status" value="1"/>
</dbReference>
<dbReference type="Pfam" id="PF01068">
    <property type="entry name" value="DNA_ligase_A_M"/>
    <property type="match status" value="1"/>
</dbReference>
<dbReference type="InterPro" id="IPR012310">
    <property type="entry name" value="DNA_ligase_ATP-dep_cent"/>
</dbReference>